<name>A0ABP8FHM3_9BACT</name>
<evidence type="ECO:0008006" key="3">
    <source>
        <dbReference type="Google" id="ProtNLM"/>
    </source>
</evidence>
<sequence>MMMLATTAPLTLVTTETPCVITNPKATEINRIYTTGTKNRSLNLRLFNFTPAGNFTWRLVEIAQIHPRIPSEKTNNTTGKTESKRTGLENVTTFMKMGSPQVIKKSCQCFSLSRNLMQYIGAR</sequence>
<evidence type="ECO:0000313" key="2">
    <source>
        <dbReference type="Proteomes" id="UP001501844"/>
    </source>
</evidence>
<keyword evidence="2" id="KW-1185">Reference proteome</keyword>
<evidence type="ECO:0000313" key="1">
    <source>
        <dbReference type="EMBL" id="GAA4304047.1"/>
    </source>
</evidence>
<gene>
    <name evidence="1" type="ORF">GCM10023183_17130</name>
</gene>
<organism evidence="1 2">
    <name type="scientific">Nibribacter koreensis</name>
    <dbReference type="NCBI Taxonomy" id="1084519"/>
    <lineage>
        <taxon>Bacteria</taxon>
        <taxon>Pseudomonadati</taxon>
        <taxon>Bacteroidota</taxon>
        <taxon>Cytophagia</taxon>
        <taxon>Cytophagales</taxon>
        <taxon>Hymenobacteraceae</taxon>
        <taxon>Nibribacter</taxon>
    </lineage>
</organism>
<dbReference type="EMBL" id="BAABGX010000002">
    <property type="protein sequence ID" value="GAA4304047.1"/>
    <property type="molecule type" value="Genomic_DNA"/>
</dbReference>
<accession>A0ABP8FHM3</accession>
<comment type="caution">
    <text evidence="1">The sequence shown here is derived from an EMBL/GenBank/DDBJ whole genome shotgun (WGS) entry which is preliminary data.</text>
</comment>
<proteinExistence type="predicted"/>
<reference evidence="2" key="1">
    <citation type="journal article" date="2019" name="Int. J. Syst. Evol. Microbiol.">
        <title>The Global Catalogue of Microorganisms (GCM) 10K type strain sequencing project: providing services to taxonomists for standard genome sequencing and annotation.</title>
        <authorList>
            <consortium name="The Broad Institute Genomics Platform"/>
            <consortium name="The Broad Institute Genome Sequencing Center for Infectious Disease"/>
            <person name="Wu L."/>
            <person name="Ma J."/>
        </authorList>
    </citation>
    <scope>NUCLEOTIDE SEQUENCE [LARGE SCALE GENOMIC DNA]</scope>
    <source>
        <strain evidence="2">JCM 17917</strain>
    </source>
</reference>
<protein>
    <recommendedName>
        <fullName evidence="3">Secreted protein</fullName>
    </recommendedName>
</protein>
<dbReference type="Proteomes" id="UP001501844">
    <property type="component" value="Unassembled WGS sequence"/>
</dbReference>